<dbReference type="EMBL" id="JAWDIE010000002">
    <property type="protein sequence ID" value="MEJ7137208.1"/>
    <property type="molecule type" value="Genomic_DNA"/>
</dbReference>
<sequence>MHNSLDIVLLYLLAAVSGVVVFRSLRLPPMLGYLVVGVLIGPHALALARDSERVEYLAEFGVVFLMFVIGLEFNLPKLRSMQRLVFGLGLSQVLVTMAGAVIGHLALAAGFAWMGWQWGLHWTSALALGGAMAMSSTAIVMKLMAERTELESEHGRRVVGILLFQDLAVVPLLILIPALGTHLAGQAAAVASGAHDLGDQAQALGESLLIPMLTALAKAAVVLTLLLVGGQKLMNRWLTLVAKRQSDELFMLNILLLTLGLAWLTEHFGLSLALGAFLAGMLIAETPYKHQVESDIRPFHDILLGLFFITIGMKLNWLVLLDHWLLVLVLTIFPVLFKAGLITGLALLGGARSGVAIRTGLYLAQAGEFGFVLLTLAVSSGLIERAWISPVLASMVLSMLATPFMIAHADRIVNRLSRRDWMMSSLAITTLASKSMKIRDHVIIAGYGRCGQNLARLLTQQGIPFVALDLDPDRVSQAAAAGDNVVYGDANRMSSLVAAGLSRASAIAITHQNTRSALRTLHHVHDHAPHVPALVRTVDSSDMPALHAAGATVVVPEALEGSLMLASHALALLGVPVQQVQTITQQARDAQYELLRGYFHGADDDLTTGDQQEVRLLSVTLPPACRCAGMALGDLAWSEWQVRALHLRRPGDGVLPARPELLLQPGDTLVLSGQTSGLDEARAVLMAL</sequence>
<reference evidence="1" key="1">
    <citation type="submission" date="2023-10" db="EMBL/GenBank/DDBJ databases">
        <title>Amphibacter perezi, gen. nov., sp. nov. a novel taxa of the family Comamonadaceae, class Betaproteobacteria isolated from the skin microbiota of Pelophylax perezi from different populations.</title>
        <authorList>
            <person name="Costa S."/>
            <person name="Proenca D.N."/>
            <person name="Lopes I."/>
            <person name="Morais P.V."/>
        </authorList>
    </citation>
    <scope>NUCLEOTIDE SEQUENCE</scope>
    <source>
        <strain evidence="1">SL12-8</strain>
    </source>
</reference>
<name>A0ACC6NZ04_9BURK</name>
<keyword evidence="2" id="KW-1185">Reference proteome</keyword>
<accession>A0ACC6NZ04</accession>
<protein>
    <submittedName>
        <fullName evidence="1">Cation:proton antiporter</fullName>
    </submittedName>
</protein>
<comment type="caution">
    <text evidence="1">The sequence shown here is derived from an EMBL/GenBank/DDBJ whole genome shotgun (WGS) entry which is preliminary data.</text>
</comment>
<evidence type="ECO:0000313" key="1">
    <source>
        <dbReference type="EMBL" id="MEJ7137208.1"/>
    </source>
</evidence>
<proteinExistence type="predicted"/>
<dbReference type="Proteomes" id="UP001364695">
    <property type="component" value="Unassembled WGS sequence"/>
</dbReference>
<evidence type="ECO:0000313" key="2">
    <source>
        <dbReference type="Proteomes" id="UP001364695"/>
    </source>
</evidence>
<gene>
    <name evidence="1" type="ORF">RV045_02030</name>
</gene>
<organism evidence="1 2">
    <name type="scientific">Amphibiibacter pelophylacis</name>
    <dbReference type="NCBI Taxonomy" id="1799477"/>
    <lineage>
        <taxon>Bacteria</taxon>
        <taxon>Pseudomonadati</taxon>
        <taxon>Pseudomonadota</taxon>
        <taxon>Betaproteobacteria</taxon>
        <taxon>Burkholderiales</taxon>
        <taxon>Sphaerotilaceae</taxon>
        <taxon>Amphibiibacter</taxon>
    </lineage>
</organism>